<evidence type="ECO:0000259" key="6">
    <source>
        <dbReference type="Pfam" id="PF02668"/>
    </source>
</evidence>
<dbReference type="AlphaFoldDB" id="A0A139A0R8"/>
<dbReference type="InterPro" id="IPR042098">
    <property type="entry name" value="TauD-like_sf"/>
</dbReference>
<evidence type="ECO:0000256" key="1">
    <source>
        <dbReference type="ARBA" id="ARBA00005896"/>
    </source>
</evidence>
<dbReference type="Proteomes" id="UP000070544">
    <property type="component" value="Unassembled WGS sequence"/>
</dbReference>
<evidence type="ECO:0000313" key="8">
    <source>
        <dbReference type="Proteomes" id="UP000070544"/>
    </source>
</evidence>
<organism evidence="7 8">
    <name type="scientific">Gonapodya prolifera (strain JEL478)</name>
    <name type="common">Monoblepharis prolifera</name>
    <dbReference type="NCBI Taxonomy" id="1344416"/>
    <lineage>
        <taxon>Eukaryota</taxon>
        <taxon>Fungi</taxon>
        <taxon>Fungi incertae sedis</taxon>
        <taxon>Chytridiomycota</taxon>
        <taxon>Chytridiomycota incertae sedis</taxon>
        <taxon>Monoblepharidomycetes</taxon>
        <taxon>Monoblepharidales</taxon>
        <taxon>Gonapodyaceae</taxon>
        <taxon>Gonapodya</taxon>
    </lineage>
</organism>
<keyword evidence="2" id="KW-0479">Metal-binding</keyword>
<dbReference type="OrthoDB" id="10257314at2759"/>
<dbReference type="PANTHER" id="PTHR30468:SF10">
    <property type="entry name" value="TAUD_TFDA-LIKE DOMAIN-CONTAINING PROTEIN"/>
    <property type="match status" value="1"/>
</dbReference>
<evidence type="ECO:0000256" key="5">
    <source>
        <dbReference type="ARBA" id="ARBA00023004"/>
    </source>
</evidence>
<feature type="domain" description="TauD/TfdA-like" evidence="6">
    <location>
        <begin position="82"/>
        <end position="253"/>
    </location>
</feature>
<dbReference type="Pfam" id="PF02668">
    <property type="entry name" value="TauD"/>
    <property type="match status" value="1"/>
</dbReference>
<dbReference type="PANTHER" id="PTHR30468">
    <property type="entry name" value="ALPHA-KETOGLUTARATE-DEPENDENT SULFONATE DIOXYGENASE"/>
    <property type="match status" value="1"/>
</dbReference>
<sequence>MSVSLAEASKPRVYSGSLDAFPSFRPTPQIGIEFGEELQIAALSDAQVQDLAILASQHGVVFLRGQNLSAEQQIAFGAKIASNGWHSDVTFEPTPPSYAALRLETIPETGGDTLWSSGYAAYSRLSAPLRHFLETLHAEHDANHFHVGAKRAGIEVRTDRGGEGNDSLDLRAVHPVVRTNPVTGWKALFVNKVFTHRIVELSKTESDALLNFLYGHIANGFDFQVRFKWSPGAVALWDNRSVHHTATRDFDPAVLGSRIGYRITPVGEKPYLDPASRSTQLGL</sequence>
<comment type="similarity">
    <text evidence="1">Belongs to the TfdA dioxygenase family.</text>
</comment>
<dbReference type="GO" id="GO:0016706">
    <property type="term" value="F:2-oxoglutarate-dependent dioxygenase activity"/>
    <property type="evidence" value="ECO:0007669"/>
    <property type="project" value="TreeGrafter"/>
</dbReference>
<dbReference type="InterPro" id="IPR051323">
    <property type="entry name" value="AtsK-like"/>
</dbReference>
<dbReference type="GO" id="GO:0046872">
    <property type="term" value="F:metal ion binding"/>
    <property type="evidence" value="ECO:0007669"/>
    <property type="project" value="UniProtKB-KW"/>
</dbReference>
<evidence type="ECO:0000256" key="2">
    <source>
        <dbReference type="ARBA" id="ARBA00022723"/>
    </source>
</evidence>
<dbReference type="InterPro" id="IPR003819">
    <property type="entry name" value="TauD/TfdA-like"/>
</dbReference>
<keyword evidence="3 7" id="KW-0223">Dioxygenase</keyword>
<keyword evidence="4" id="KW-0560">Oxidoreductase</keyword>
<reference evidence="7 8" key="1">
    <citation type="journal article" date="2015" name="Genome Biol. Evol.">
        <title>Phylogenomic analyses indicate that early fungi evolved digesting cell walls of algal ancestors of land plants.</title>
        <authorList>
            <person name="Chang Y."/>
            <person name="Wang S."/>
            <person name="Sekimoto S."/>
            <person name="Aerts A.L."/>
            <person name="Choi C."/>
            <person name="Clum A."/>
            <person name="LaButti K.M."/>
            <person name="Lindquist E.A."/>
            <person name="Yee Ngan C."/>
            <person name="Ohm R.A."/>
            <person name="Salamov A.A."/>
            <person name="Grigoriev I.V."/>
            <person name="Spatafora J.W."/>
            <person name="Berbee M.L."/>
        </authorList>
    </citation>
    <scope>NUCLEOTIDE SEQUENCE [LARGE SCALE GENOMIC DNA]</scope>
    <source>
        <strain evidence="7 8">JEL478</strain>
    </source>
</reference>
<name>A0A139A0R8_GONPJ</name>
<dbReference type="STRING" id="1344416.A0A139A0R8"/>
<dbReference type="OMA" id="FTTHIVE"/>
<evidence type="ECO:0000256" key="4">
    <source>
        <dbReference type="ARBA" id="ARBA00023002"/>
    </source>
</evidence>
<dbReference type="EMBL" id="KQ965827">
    <property type="protein sequence ID" value="KXS10377.1"/>
    <property type="molecule type" value="Genomic_DNA"/>
</dbReference>
<gene>
    <name evidence="7" type="ORF">M427DRAFT_159373</name>
</gene>
<keyword evidence="5" id="KW-0408">Iron</keyword>
<keyword evidence="8" id="KW-1185">Reference proteome</keyword>
<dbReference type="SUPFAM" id="SSF51197">
    <property type="entry name" value="Clavaminate synthase-like"/>
    <property type="match status" value="1"/>
</dbReference>
<evidence type="ECO:0000313" key="7">
    <source>
        <dbReference type="EMBL" id="KXS10377.1"/>
    </source>
</evidence>
<protein>
    <submittedName>
        <fullName evidence="7">Taurine catabolism dioxygenase</fullName>
    </submittedName>
</protein>
<dbReference type="Gene3D" id="3.60.130.10">
    <property type="entry name" value="Clavaminate synthase-like"/>
    <property type="match status" value="1"/>
</dbReference>
<evidence type="ECO:0000256" key="3">
    <source>
        <dbReference type="ARBA" id="ARBA00022964"/>
    </source>
</evidence>
<accession>A0A139A0R8</accession>
<proteinExistence type="inferred from homology"/>
<dbReference type="GO" id="GO:0005737">
    <property type="term" value="C:cytoplasm"/>
    <property type="evidence" value="ECO:0007669"/>
    <property type="project" value="TreeGrafter"/>
</dbReference>